<dbReference type="AlphaFoldDB" id="A0A0G3EHQ7"/>
<dbReference type="InterPro" id="IPR004107">
    <property type="entry name" value="Integrase_SAM-like_N"/>
</dbReference>
<proteinExistence type="predicted"/>
<dbReference type="Gene3D" id="1.10.150.130">
    <property type="match status" value="1"/>
</dbReference>
<evidence type="ECO:0000256" key="2">
    <source>
        <dbReference type="ARBA" id="ARBA00023125"/>
    </source>
</evidence>
<name>A0A0G3EHQ7_9BACT</name>
<evidence type="ECO:0000256" key="3">
    <source>
        <dbReference type="PROSITE-ProRule" id="PRU01248"/>
    </source>
</evidence>
<evidence type="ECO:0000259" key="4">
    <source>
        <dbReference type="PROSITE" id="PS51900"/>
    </source>
</evidence>
<keyword evidence="1" id="KW-0229">DNA integration</keyword>
<gene>
    <name evidence="5" type="ORF">L21SP4_01078</name>
</gene>
<organism evidence="5 6">
    <name type="scientific">Kiritimatiella glycovorans</name>
    <dbReference type="NCBI Taxonomy" id="1307763"/>
    <lineage>
        <taxon>Bacteria</taxon>
        <taxon>Pseudomonadati</taxon>
        <taxon>Kiritimatiellota</taxon>
        <taxon>Kiritimatiellia</taxon>
        <taxon>Kiritimatiellales</taxon>
        <taxon>Kiritimatiellaceae</taxon>
        <taxon>Kiritimatiella</taxon>
    </lineage>
</organism>
<dbReference type="GO" id="GO:0003677">
    <property type="term" value="F:DNA binding"/>
    <property type="evidence" value="ECO:0007669"/>
    <property type="project" value="UniProtKB-UniRule"/>
</dbReference>
<evidence type="ECO:0000313" key="5">
    <source>
        <dbReference type="EMBL" id="AKJ64330.1"/>
    </source>
</evidence>
<dbReference type="PROSITE" id="PS51900">
    <property type="entry name" value="CB"/>
    <property type="match status" value="1"/>
</dbReference>
<accession>A0A0G3EHQ7</accession>
<dbReference type="KEGG" id="vbl:L21SP4_01078"/>
<sequence>MAKVYTGRVSIPGDKLQEYFELMKAAEKERAPFREHLMALQADFYDHLADRYSERTARKHASIIEMFVEFICRYTDVQDISEITRGMVNSHFRAWWKRKVWDSSTPDDLRVALKKFFAFLASEKGIINEKALKALG</sequence>
<reference evidence="6" key="1">
    <citation type="submission" date="2015-02" db="EMBL/GenBank/DDBJ databases">
        <title>Description and complete genome sequence of the first cultured representative of the subdivision 5 of the Verrucomicrobia phylum.</title>
        <authorList>
            <person name="Spring S."/>
            <person name="Bunk B."/>
            <person name="Sproer C."/>
            <person name="Klenk H.-P."/>
        </authorList>
    </citation>
    <scope>NUCLEOTIDE SEQUENCE [LARGE SCALE GENOMIC DNA]</scope>
    <source>
        <strain evidence="6">L21-Fru-AB</strain>
    </source>
</reference>
<keyword evidence="6" id="KW-1185">Reference proteome</keyword>
<dbReference type="InterPro" id="IPR044068">
    <property type="entry name" value="CB"/>
</dbReference>
<dbReference type="InterPro" id="IPR010998">
    <property type="entry name" value="Integrase_recombinase_N"/>
</dbReference>
<dbReference type="RefSeq" id="WP_052881679.1">
    <property type="nucleotide sequence ID" value="NZ_CP010904.1"/>
</dbReference>
<dbReference type="Proteomes" id="UP000035268">
    <property type="component" value="Chromosome"/>
</dbReference>
<dbReference type="EMBL" id="CP010904">
    <property type="protein sequence ID" value="AKJ64330.1"/>
    <property type="molecule type" value="Genomic_DNA"/>
</dbReference>
<dbReference type="Pfam" id="PF02899">
    <property type="entry name" value="Phage_int_SAM_1"/>
    <property type="match status" value="1"/>
</dbReference>
<feature type="domain" description="Core-binding (CB)" evidence="4">
    <location>
        <begin position="35"/>
        <end position="121"/>
    </location>
</feature>
<protein>
    <recommendedName>
        <fullName evidence="4">Core-binding (CB) domain-containing protein</fullName>
    </recommendedName>
</protein>
<evidence type="ECO:0000313" key="6">
    <source>
        <dbReference type="Proteomes" id="UP000035268"/>
    </source>
</evidence>
<dbReference type="OrthoDB" id="572260at2"/>
<evidence type="ECO:0000256" key="1">
    <source>
        <dbReference type="ARBA" id="ARBA00022908"/>
    </source>
</evidence>
<reference evidence="5 6" key="2">
    <citation type="journal article" date="2016" name="ISME J.">
        <title>Characterization of the first cultured representative of Verrucomicrobia subdivision 5 indicates the proposal of a novel phylum.</title>
        <authorList>
            <person name="Spring S."/>
            <person name="Bunk B."/>
            <person name="Sproer C."/>
            <person name="Schumann P."/>
            <person name="Rohde M."/>
            <person name="Tindall B.J."/>
            <person name="Klenk H.P."/>
        </authorList>
    </citation>
    <scope>NUCLEOTIDE SEQUENCE [LARGE SCALE GENOMIC DNA]</scope>
    <source>
        <strain evidence="5 6">L21-Fru-AB</strain>
    </source>
</reference>
<dbReference type="GO" id="GO:0015074">
    <property type="term" value="P:DNA integration"/>
    <property type="evidence" value="ECO:0007669"/>
    <property type="project" value="UniProtKB-KW"/>
</dbReference>
<keyword evidence="2 3" id="KW-0238">DNA-binding</keyword>